<dbReference type="SUPFAM" id="SSF53756">
    <property type="entry name" value="UDP-Glycosyltransferase/glycogen phosphorylase"/>
    <property type="match status" value="1"/>
</dbReference>
<dbReference type="PANTHER" id="PTHR12526:SF630">
    <property type="entry name" value="GLYCOSYLTRANSFERASE"/>
    <property type="match status" value="1"/>
</dbReference>
<reference evidence="3 4" key="1">
    <citation type="submission" date="2021-03" db="EMBL/GenBank/DDBJ databases">
        <title>Flavobacterium Flabelliformis Sp. Nov. And Flavobacterium Geliluteum Sp. Nov., Two Novel Multidrug Resistant Psychrophilic Species Isolated From Antarctica.</title>
        <authorList>
            <person name="Kralova S."/>
            <person name="Busse H.J."/>
            <person name="Bezdicek M."/>
            <person name="Nykrynova M."/>
            <person name="Kroupova E."/>
            <person name="Krsek D."/>
            <person name="Sedlacek I."/>
        </authorList>
    </citation>
    <scope>NUCLEOTIDE SEQUENCE [LARGE SCALE GENOMIC DNA]</scope>
    <source>
        <strain evidence="3 4">P4023</strain>
    </source>
</reference>
<evidence type="ECO:0000313" key="3">
    <source>
        <dbReference type="EMBL" id="MBP4141516.1"/>
    </source>
</evidence>
<organism evidence="3 4">
    <name type="scientific">Flavobacterium flabelliforme</name>
    <dbReference type="NCBI Taxonomy" id="2816119"/>
    <lineage>
        <taxon>Bacteria</taxon>
        <taxon>Pseudomonadati</taxon>
        <taxon>Bacteroidota</taxon>
        <taxon>Flavobacteriia</taxon>
        <taxon>Flavobacteriales</taxon>
        <taxon>Flavobacteriaceae</taxon>
        <taxon>Flavobacterium</taxon>
    </lineage>
</organism>
<dbReference type="Proteomes" id="UP000674217">
    <property type="component" value="Unassembled WGS sequence"/>
</dbReference>
<dbReference type="CDD" id="cd03808">
    <property type="entry name" value="GT4_CapM-like"/>
    <property type="match status" value="1"/>
</dbReference>
<dbReference type="Pfam" id="PF00534">
    <property type="entry name" value="Glycos_transf_1"/>
    <property type="match status" value="1"/>
</dbReference>
<evidence type="ECO:0000259" key="1">
    <source>
        <dbReference type="Pfam" id="PF00534"/>
    </source>
</evidence>
<comment type="caution">
    <text evidence="3">The sequence shown here is derived from an EMBL/GenBank/DDBJ whole genome shotgun (WGS) entry which is preliminary data.</text>
</comment>
<feature type="domain" description="Glycosyltransferase subfamily 4-like N-terminal" evidence="2">
    <location>
        <begin position="58"/>
        <end position="172"/>
    </location>
</feature>
<dbReference type="PANTHER" id="PTHR12526">
    <property type="entry name" value="GLYCOSYLTRANSFERASE"/>
    <property type="match status" value="1"/>
</dbReference>
<dbReference type="EMBL" id="JAGFBU010000002">
    <property type="protein sequence ID" value="MBP4141516.1"/>
    <property type="molecule type" value="Genomic_DNA"/>
</dbReference>
<proteinExistence type="predicted"/>
<protein>
    <submittedName>
        <fullName evidence="3">Glycosyltransferase family 4 protein</fullName>
    </submittedName>
</protein>
<dbReference type="InterPro" id="IPR028098">
    <property type="entry name" value="Glyco_trans_4-like_N"/>
</dbReference>
<dbReference type="InterPro" id="IPR001296">
    <property type="entry name" value="Glyco_trans_1"/>
</dbReference>
<dbReference type="Gene3D" id="3.40.50.2000">
    <property type="entry name" value="Glycogen Phosphorylase B"/>
    <property type="match status" value="2"/>
</dbReference>
<gene>
    <name evidence="3" type="ORF">J3S90_06850</name>
</gene>
<sequence>MIDKKKSFFIITTVSDSLPFFKGQIFVLKEFFDIELVSSPGIFLEQMSASHDVKGNAIPMKREISLWNDLISLFRLIFLFLKKRPEVVHGNTPKASLLSMIAAWITFVPVRIYYVHGLRYSGEFGNKKRMLMAMEKISCFFATDVIAVSQGVKEALVTDRICKKEINLIWNGSINGIDLNYFDSKIPTLKSIRSNYGIKEDDFVYGFVGRLVGDKGINELVAAFKEVNLKNSNVKLLLVGSYENSLDPLEEETLEEINKNPNIITAGFQSDVRPFFMTMNIFTFPSYREGLCLVLMEAGAMNVPSISSDIVGCKEVIGDGINGILVESRNTKDLEEKMQLCISEPTKIKEMALLSRDFVKNKFEQKELWQKTLEKYKEIVNS</sequence>
<name>A0ABS5CSD5_9FLAO</name>
<feature type="domain" description="Glycosyl transferase family 1" evidence="1">
    <location>
        <begin position="192"/>
        <end position="347"/>
    </location>
</feature>
<evidence type="ECO:0000259" key="2">
    <source>
        <dbReference type="Pfam" id="PF13439"/>
    </source>
</evidence>
<dbReference type="RefSeq" id="WP_210645582.1">
    <property type="nucleotide sequence ID" value="NZ_JAGFBU010000002.1"/>
</dbReference>
<evidence type="ECO:0000313" key="4">
    <source>
        <dbReference type="Proteomes" id="UP000674217"/>
    </source>
</evidence>
<dbReference type="Pfam" id="PF13439">
    <property type="entry name" value="Glyco_transf_4"/>
    <property type="match status" value="1"/>
</dbReference>
<keyword evidence="4" id="KW-1185">Reference proteome</keyword>
<accession>A0ABS5CSD5</accession>